<name>A0A139MZ38_STRCR</name>
<sequence length="282" mass="30478">MPKRKKLQKKSTKSTQTIAGLLVALTLSLGAYFFGNGTQSPAVNTPAVVSKNKDTSTPDQALAESVLTDSVRSQLGGKIEWNGAGAFIINGNQTNLNAKVSSAPYADNKTKMVQGQTVPTVANALLAKSTRQYKSREETGNGSTSWVPAGWHQVKHLSGEYNHAVDRGHLLAYSLIGGLKGFDASTSNPANIAVQTDWANQANKDNSTGQNYYETQIRRALDQNKRVRYRVTLIYASENDLVASGSHLEAKSSDGSLEFNVFVPNVQSGIVLDYRTGRVSIR</sequence>
<dbReference type="InterPro" id="IPR001604">
    <property type="entry name" value="Endo_G_ENPP1-like_dom"/>
</dbReference>
<dbReference type="AlphaFoldDB" id="A0A139MZ38"/>
<dbReference type="SMART" id="SM00892">
    <property type="entry name" value="Endonuclease_NS"/>
    <property type="match status" value="1"/>
</dbReference>
<dbReference type="GO" id="GO:0046872">
    <property type="term" value="F:metal ion binding"/>
    <property type="evidence" value="ECO:0007669"/>
    <property type="project" value="InterPro"/>
</dbReference>
<dbReference type="Proteomes" id="UP000070377">
    <property type="component" value="Unassembled WGS sequence"/>
</dbReference>
<reference evidence="2 3" key="1">
    <citation type="submission" date="2016-01" db="EMBL/GenBank/DDBJ databases">
        <title>Highly variable Streptococcus oralis are common among viridans streptococci isolated from primates.</title>
        <authorList>
            <person name="Denapaite D."/>
            <person name="Rieger M."/>
            <person name="Koendgen S."/>
            <person name="Brueckner R."/>
            <person name="Ochigava I."/>
            <person name="Kappeler P."/>
            <person name="Maetz-Rensing K."/>
            <person name="Leendertz F."/>
            <person name="Hakenbeck R."/>
        </authorList>
    </citation>
    <scope>NUCLEOTIDE SEQUENCE [LARGE SCALE GENOMIC DNA]</scope>
    <source>
        <strain evidence="2 3">DD08</strain>
    </source>
</reference>
<dbReference type="GO" id="GO:0016787">
    <property type="term" value="F:hydrolase activity"/>
    <property type="evidence" value="ECO:0007669"/>
    <property type="project" value="InterPro"/>
</dbReference>
<dbReference type="RefSeq" id="WP_061423044.1">
    <property type="nucleotide sequence ID" value="NZ_KQ969062.1"/>
</dbReference>
<dbReference type="GO" id="GO:0003676">
    <property type="term" value="F:nucleic acid binding"/>
    <property type="evidence" value="ECO:0007669"/>
    <property type="project" value="InterPro"/>
</dbReference>
<dbReference type="Gene3D" id="3.40.570.10">
    <property type="entry name" value="Extracellular Endonuclease, subunit A"/>
    <property type="match status" value="1"/>
</dbReference>
<protein>
    <submittedName>
        <fullName evidence="2">DNA-entry nuclease (Competence-specific nuclease)</fullName>
    </submittedName>
</protein>
<evidence type="ECO:0000313" key="3">
    <source>
        <dbReference type="Proteomes" id="UP000070377"/>
    </source>
</evidence>
<accession>A0A139MZ38</accession>
<dbReference type="STRING" id="45634.SCRDD08_01473"/>
<comment type="caution">
    <text evidence="2">The sequence shown here is derived from an EMBL/GenBank/DDBJ whole genome shotgun (WGS) entry which is preliminary data.</text>
</comment>
<evidence type="ECO:0000313" key="2">
    <source>
        <dbReference type="EMBL" id="KXT69045.1"/>
    </source>
</evidence>
<feature type="domain" description="DNA/RNA non-specific endonuclease/pyrophosphatase/phosphodiesterase" evidence="1">
    <location>
        <begin position="104"/>
        <end position="281"/>
    </location>
</feature>
<dbReference type="EMBL" id="LQRD01000060">
    <property type="protein sequence ID" value="KXT69045.1"/>
    <property type="molecule type" value="Genomic_DNA"/>
</dbReference>
<dbReference type="PATRIC" id="fig|45634.12.peg.1546"/>
<gene>
    <name evidence="2" type="ORF">SCRDD08_01473</name>
</gene>
<dbReference type="Pfam" id="PF01223">
    <property type="entry name" value="Endonuclease_NS"/>
    <property type="match status" value="1"/>
</dbReference>
<evidence type="ECO:0000259" key="1">
    <source>
        <dbReference type="SMART" id="SM00892"/>
    </source>
</evidence>
<organism evidence="2 3">
    <name type="scientific">Streptococcus cristatus</name>
    <dbReference type="NCBI Taxonomy" id="45634"/>
    <lineage>
        <taxon>Bacteria</taxon>
        <taxon>Bacillati</taxon>
        <taxon>Bacillota</taxon>
        <taxon>Bacilli</taxon>
        <taxon>Lactobacillales</taxon>
        <taxon>Streptococcaceae</taxon>
        <taxon>Streptococcus</taxon>
    </lineage>
</organism>
<proteinExistence type="predicted"/>
<dbReference type="InterPro" id="IPR044929">
    <property type="entry name" value="DNA/RNA_non-sp_Endonuclease_sf"/>
</dbReference>